<dbReference type="RefSeq" id="XP_003038432.1">
    <property type="nucleotide sequence ID" value="XM_003038386.1"/>
</dbReference>
<dbReference type="eggNOG" id="ENOG502SKUC">
    <property type="taxonomic scope" value="Eukaryota"/>
</dbReference>
<protein>
    <submittedName>
        <fullName evidence="2">Uncharacterized protein</fullName>
    </submittedName>
</protein>
<dbReference type="KEGG" id="scm:SCHCO_02490343"/>
<proteinExistence type="predicted"/>
<dbReference type="OrthoDB" id="3250108at2759"/>
<evidence type="ECO:0000256" key="1">
    <source>
        <dbReference type="SAM" id="MobiDB-lite"/>
    </source>
</evidence>
<dbReference type="GeneID" id="9597521"/>
<feature type="region of interest" description="Disordered" evidence="1">
    <location>
        <begin position="13"/>
        <end position="73"/>
    </location>
</feature>
<keyword evidence="3" id="KW-1185">Reference proteome</keyword>
<accession>D8PMQ9</accession>
<gene>
    <name evidence="2" type="ORF">SCHCODRAFT_80631</name>
</gene>
<dbReference type="EMBL" id="GL377302">
    <property type="protein sequence ID" value="EFJ03530.1"/>
    <property type="molecule type" value="Genomic_DNA"/>
</dbReference>
<dbReference type="HOGENOM" id="CLU_056207_0_0_1"/>
<dbReference type="VEuPathDB" id="FungiDB:SCHCODRAFT_02490343"/>
<organism evidence="3">
    <name type="scientific">Schizophyllum commune (strain H4-8 / FGSC 9210)</name>
    <name type="common">Split gill fungus</name>
    <dbReference type="NCBI Taxonomy" id="578458"/>
    <lineage>
        <taxon>Eukaryota</taxon>
        <taxon>Fungi</taxon>
        <taxon>Dikarya</taxon>
        <taxon>Basidiomycota</taxon>
        <taxon>Agaricomycotina</taxon>
        <taxon>Agaricomycetes</taxon>
        <taxon>Agaricomycetidae</taxon>
        <taxon>Agaricales</taxon>
        <taxon>Schizophyllaceae</taxon>
        <taxon>Schizophyllum</taxon>
    </lineage>
</organism>
<feature type="region of interest" description="Disordered" evidence="1">
    <location>
        <begin position="124"/>
        <end position="144"/>
    </location>
</feature>
<feature type="region of interest" description="Disordered" evidence="1">
    <location>
        <begin position="194"/>
        <end position="217"/>
    </location>
</feature>
<dbReference type="OMA" id="CQPWVEQ"/>
<name>D8PMQ9_SCHCM</name>
<reference evidence="2 3" key="1">
    <citation type="journal article" date="2010" name="Nat. Biotechnol.">
        <title>Genome sequence of the model mushroom Schizophyllum commune.</title>
        <authorList>
            <person name="Ohm R.A."/>
            <person name="de Jong J.F."/>
            <person name="Lugones L.G."/>
            <person name="Aerts A."/>
            <person name="Kothe E."/>
            <person name="Stajich J.E."/>
            <person name="de Vries R.P."/>
            <person name="Record E."/>
            <person name="Levasseur A."/>
            <person name="Baker S.E."/>
            <person name="Bartholomew K.A."/>
            <person name="Coutinho P.M."/>
            <person name="Erdmann S."/>
            <person name="Fowler T.J."/>
            <person name="Gathman A.C."/>
            <person name="Lombard V."/>
            <person name="Henrissat B."/>
            <person name="Knabe N."/>
            <person name="Kuees U."/>
            <person name="Lilly W.W."/>
            <person name="Lindquist E."/>
            <person name="Lucas S."/>
            <person name="Magnuson J.K."/>
            <person name="Piumi F."/>
            <person name="Raudaskoski M."/>
            <person name="Salamov A."/>
            <person name="Schmutz J."/>
            <person name="Schwarze F.W.M.R."/>
            <person name="vanKuyk P.A."/>
            <person name="Horton J.S."/>
            <person name="Grigoriev I.V."/>
            <person name="Woesten H.A.B."/>
        </authorList>
    </citation>
    <scope>NUCLEOTIDE SEQUENCE [LARGE SCALE GENOMIC DNA]</scope>
    <source>
        <strain evidence="3">H4-8 / FGSC 9210</strain>
    </source>
</reference>
<evidence type="ECO:0000313" key="3">
    <source>
        <dbReference type="Proteomes" id="UP000007431"/>
    </source>
</evidence>
<dbReference type="Proteomes" id="UP000007431">
    <property type="component" value="Unassembled WGS sequence"/>
</dbReference>
<dbReference type="AlphaFoldDB" id="D8PMQ9"/>
<evidence type="ECO:0000313" key="2">
    <source>
        <dbReference type="EMBL" id="EFJ03530.1"/>
    </source>
</evidence>
<feature type="region of interest" description="Disordered" evidence="1">
    <location>
        <begin position="296"/>
        <end position="371"/>
    </location>
</feature>
<dbReference type="InParanoid" id="D8PMQ9"/>
<sequence>MIDAVHVPQISISFAPDEAPAPEPYSPFPWGAPAEDLDDGYRPSLLSPPPKGLTLPRKHSPLRPSESVEAGGRGLEADRFAALLRSSRERNAKREKTVDLRKEIAVKAHHKKQLERRALFLSKINAPPSPTATGTPKTPPESPAIFHYTLPSPGLISPLALFDALNHDSNQETGFLTYPREPWVEQVDFRSKCTTISDEQPKTPKPAKRSRLPSLDDISRRMGLAKGAKENAAPSRLPAFLQPVRPNLRRNVSAPVPEIRVTAPVAQAKPPVPSIMVTSPTQPIEQRERASIDMLSTLRRRSPSGGESELRKPAPTPAEPRIEMDLGSTAREPRLEMLKGLRGQAPRDAPASPNRQQRWKRHSAPAELVARPRAGFAHPVLSMPGGF</sequence>